<evidence type="ECO:0000313" key="2">
    <source>
        <dbReference type="Proteomes" id="UP001642484"/>
    </source>
</evidence>
<name>A0ABP0PJM3_9DINO</name>
<comment type="caution">
    <text evidence="1">The sequence shown here is derived from an EMBL/GenBank/DDBJ whole genome shotgun (WGS) entry which is preliminary data.</text>
</comment>
<organism evidence="1 2">
    <name type="scientific">Durusdinium trenchii</name>
    <dbReference type="NCBI Taxonomy" id="1381693"/>
    <lineage>
        <taxon>Eukaryota</taxon>
        <taxon>Sar</taxon>
        <taxon>Alveolata</taxon>
        <taxon>Dinophyceae</taxon>
        <taxon>Suessiales</taxon>
        <taxon>Symbiodiniaceae</taxon>
        <taxon>Durusdinium</taxon>
    </lineage>
</organism>
<evidence type="ECO:0000313" key="1">
    <source>
        <dbReference type="EMBL" id="CAK9076019.1"/>
    </source>
</evidence>
<proteinExistence type="predicted"/>
<accession>A0ABP0PJM3</accession>
<protein>
    <submittedName>
        <fullName evidence="1">Uncharacterized protein</fullName>
    </submittedName>
</protein>
<keyword evidence="2" id="KW-1185">Reference proteome</keyword>
<dbReference type="Proteomes" id="UP001642484">
    <property type="component" value="Unassembled WGS sequence"/>
</dbReference>
<sequence>MDVPTAGRPPGTRLSLQRCTLFVLLVPLFVLQAELWQFVVPGRGAKGIQVARFAAAQGYFPGVELEEPQEPPSRGSLIERLQEIPDHGTEEHTEEVKLLREQTALLAQELRLLREILQDGALADVIADLTTQQVDASPVAEVKDEEALKSTIPPADGMAMSELLVSKQVSYRHEDALQVLNHLSKRVVERRVEGELPLGQVPNVG</sequence>
<gene>
    <name evidence="1" type="ORF">CCMP2556_LOCUS37450</name>
</gene>
<dbReference type="EMBL" id="CAXAMN010023228">
    <property type="protein sequence ID" value="CAK9076019.1"/>
    <property type="molecule type" value="Genomic_DNA"/>
</dbReference>
<reference evidence="1 2" key="1">
    <citation type="submission" date="2024-02" db="EMBL/GenBank/DDBJ databases">
        <authorList>
            <person name="Chen Y."/>
            <person name="Shah S."/>
            <person name="Dougan E. K."/>
            <person name="Thang M."/>
            <person name="Chan C."/>
        </authorList>
    </citation>
    <scope>NUCLEOTIDE SEQUENCE [LARGE SCALE GENOMIC DNA]</scope>
</reference>